<dbReference type="SUPFAM" id="SSF55729">
    <property type="entry name" value="Acyl-CoA N-acyltransferases (Nat)"/>
    <property type="match status" value="1"/>
</dbReference>
<dbReference type="EMBL" id="CP128401">
    <property type="protein sequence ID" value="WJW70216.1"/>
    <property type="molecule type" value="Genomic_DNA"/>
</dbReference>
<evidence type="ECO:0000313" key="3">
    <source>
        <dbReference type="EMBL" id="WJW70216.1"/>
    </source>
</evidence>
<dbReference type="Pfam" id="PF13302">
    <property type="entry name" value="Acetyltransf_3"/>
    <property type="match status" value="1"/>
</dbReference>
<dbReference type="PROSITE" id="PS51186">
    <property type="entry name" value="GNAT"/>
    <property type="match status" value="1"/>
</dbReference>
<gene>
    <name evidence="2" type="ORF">HXX08_13055</name>
    <name evidence="3" type="ORF">OZ401_004734</name>
</gene>
<protein>
    <submittedName>
        <fullName evidence="2">GNAT family N-acetyltransferase</fullName>
    </submittedName>
</protein>
<geneLocation type="plasmid" evidence="3 5">
    <name>unnamed1</name>
</geneLocation>
<keyword evidence="5" id="KW-1185">Reference proteome</keyword>
<dbReference type="InterPro" id="IPR016181">
    <property type="entry name" value="Acyl_CoA_acyltransferase"/>
</dbReference>
<sequence>MLKNAQDSSYEHLKKYMPWAQPEISANEAENNVRKFRARYLLNEDFYIGIFSPDGKKLLGGTGFHLRNRPITENVAEIGMWISEDCAGQGLGTKVLIEMLRWGFSEWQWVRLFWRCSSENIASATVARKGGMIQEAQLRNDHISHLDGSRTDMLYFSALKGEWQA</sequence>
<organism evidence="2 4">
    <name type="scientific">Candidatus Chlorohelix allophototropha</name>
    <dbReference type="NCBI Taxonomy" id="3003348"/>
    <lineage>
        <taxon>Bacteria</taxon>
        <taxon>Bacillati</taxon>
        <taxon>Chloroflexota</taxon>
        <taxon>Chloroflexia</taxon>
        <taxon>Candidatus Chloroheliales</taxon>
        <taxon>Candidatus Chloroheliaceae</taxon>
        <taxon>Candidatus Chlorohelix</taxon>
    </lineage>
</organism>
<proteinExistence type="predicted"/>
<dbReference type="GO" id="GO:0008999">
    <property type="term" value="F:protein-N-terminal-alanine acetyltransferase activity"/>
    <property type="evidence" value="ECO:0007669"/>
    <property type="project" value="TreeGrafter"/>
</dbReference>
<evidence type="ECO:0000259" key="1">
    <source>
        <dbReference type="PROSITE" id="PS51186"/>
    </source>
</evidence>
<keyword evidence="3" id="KW-0614">Plasmid</keyword>
<dbReference type="GO" id="GO:1990189">
    <property type="term" value="F:protein N-terminal-serine acetyltransferase activity"/>
    <property type="evidence" value="ECO:0007669"/>
    <property type="project" value="TreeGrafter"/>
</dbReference>
<reference evidence="3" key="2">
    <citation type="journal article" date="2024" name="Nature">
        <title>Anoxygenic phototroph of the Chloroflexota uses a type I reaction centre.</title>
        <authorList>
            <person name="Tsuji J.M."/>
            <person name="Shaw N.A."/>
            <person name="Nagashima S."/>
            <person name="Venkiteswaran J.J."/>
            <person name="Schiff S.L."/>
            <person name="Watanabe T."/>
            <person name="Fukui M."/>
            <person name="Hanada S."/>
            <person name="Tank M."/>
            <person name="Neufeld J.D."/>
        </authorList>
    </citation>
    <scope>NUCLEOTIDE SEQUENCE</scope>
    <source>
        <strain evidence="3">L227-S17</strain>
        <plasmid evidence="3 5">unnamed1</plasmid>
    </source>
</reference>
<dbReference type="PANTHER" id="PTHR43441">
    <property type="entry name" value="RIBOSOMAL-PROTEIN-SERINE ACETYLTRANSFERASE"/>
    <property type="match status" value="1"/>
</dbReference>
<feature type="domain" description="N-acetyltransferase" evidence="1">
    <location>
        <begin position="1"/>
        <end position="153"/>
    </location>
</feature>
<dbReference type="PANTHER" id="PTHR43441:SF2">
    <property type="entry name" value="FAMILY ACETYLTRANSFERASE, PUTATIVE (AFU_ORTHOLOGUE AFUA_7G00850)-RELATED"/>
    <property type="match status" value="1"/>
</dbReference>
<reference evidence="2 4" key="1">
    <citation type="submission" date="2020-06" db="EMBL/GenBank/DDBJ databases">
        <title>Anoxygenic phototrophic Chloroflexota member uses a Type I reaction center.</title>
        <authorList>
            <person name="Tsuji J.M."/>
            <person name="Shaw N.A."/>
            <person name="Nagashima S."/>
            <person name="Venkiteswaran J."/>
            <person name="Schiff S.L."/>
            <person name="Hanada S."/>
            <person name="Tank M."/>
            <person name="Neufeld J.D."/>
        </authorList>
    </citation>
    <scope>NUCLEOTIDE SEQUENCE [LARGE SCALE GENOMIC DNA]</scope>
    <source>
        <strain evidence="2">L227-S17</strain>
    </source>
</reference>
<dbReference type="AlphaFoldDB" id="A0A8T7M3Z7"/>
<dbReference type="InterPro" id="IPR051908">
    <property type="entry name" value="Ribosomal_N-acetyltransferase"/>
</dbReference>
<evidence type="ECO:0000313" key="5">
    <source>
        <dbReference type="Proteomes" id="UP001431572"/>
    </source>
</evidence>
<dbReference type="Proteomes" id="UP000521676">
    <property type="component" value="Unassembled WGS sequence"/>
</dbReference>
<dbReference type="EMBL" id="JACATZ010000001">
    <property type="protein sequence ID" value="NWJ46798.1"/>
    <property type="molecule type" value="Genomic_DNA"/>
</dbReference>
<name>A0A8T7M3Z7_9CHLR</name>
<dbReference type="InterPro" id="IPR000182">
    <property type="entry name" value="GNAT_dom"/>
</dbReference>
<evidence type="ECO:0000313" key="4">
    <source>
        <dbReference type="Proteomes" id="UP000521676"/>
    </source>
</evidence>
<dbReference type="GO" id="GO:0005737">
    <property type="term" value="C:cytoplasm"/>
    <property type="evidence" value="ECO:0007669"/>
    <property type="project" value="TreeGrafter"/>
</dbReference>
<evidence type="ECO:0000313" key="2">
    <source>
        <dbReference type="EMBL" id="NWJ46798.1"/>
    </source>
</evidence>
<dbReference type="Gene3D" id="3.40.630.30">
    <property type="match status" value="1"/>
</dbReference>
<dbReference type="Proteomes" id="UP001431572">
    <property type="component" value="Plasmid unnamed1"/>
</dbReference>
<accession>A0A8T7M3Z7</accession>